<proteinExistence type="predicted"/>
<organism evidence="1 2">
    <name type="scientific">Hamadaea flava</name>
    <dbReference type="NCBI Taxonomy" id="1742688"/>
    <lineage>
        <taxon>Bacteria</taxon>
        <taxon>Bacillati</taxon>
        <taxon>Actinomycetota</taxon>
        <taxon>Actinomycetes</taxon>
        <taxon>Micromonosporales</taxon>
        <taxon>Micromonosporaceae</taxon>
        <taxon>Hamadaea</taxon>
    </lineage>
</organism>
<dbReference type="Gene3D" id="1.25.10.10">
    <property type="entry name" value="Leucine-rich Repeat Variant"/>
    <property type="match status" value="1"/>
</dbReference>
<gene>
    <name evidence="1" type="ORF">ACFOZ4_00395</name>
</gene>
<dbReference type="Proteomes" id="UP001595816">
    <property type="component" value="Unassembled WGS sequence"/>
</dbReference>
<evidence type="ECO:0000313" key="1">
    <source>
        <dbReference type="EMBL" id="MFC4129071.1"/>
    </source>
</evidence>
<dbReference type="InterPro" id="IPR016024">
    <property type="entry name" value="ARM-type_fold"/>
</dbReference>
<name>A0ABV8LDU5_9ACTN</name>
<keyword evidence="2" id="KW-1185">Reference proteome</keyword>
<dbReference type="EMBL" id="JBHSAY010000002">
    <property type="protein sequence ID" value="MFC4129071.1"/>
    <property type="molecule type" value="Genomic_DNA"/>
</dbReference>
<dbReference type="SUPFAM" id="SSF48371">
    <property type="entry name" value="ARM repeat"/>
    <property type="match status" value="1"/>
</dbReference>
<evidence type="ECO:0000313" key="2">
    <source>
        <dbReference type="Proteomes" id="UP001595816"/>
    </source>
</evidence>
<dbReference type="RefSeq" id="WP_253763266.1">
    <property type="nucleotide sequence ID" value="NZ_JAMZDZ010000001.1"/>
</dbReference>
<accession>A0ABV8LDU5</accession>
<evidence type="ECO:0008006" key="3">
    <source>
        <dbReference type="Google" id="ProtNLM"/>
    </source>
</evidence>
<dbReference type="InterPro" id="IPR011989">
    <property type="entry name" value="ARM-like"/>
</dbReference>
<sequence>MRELLDGVSDVDWASLGHAYGSAEQVPVWLAGLLDPMTSAKALDDLDTSIYHQGGGAYTAAAAALPFLIRLPAHPGVPGRADILDLLGQFARLQNTMVEPWKSKPEALACRAVLYGAFDVFRGLLDDDDPAIQARAAELLVEFVDRADEVVDEFRLRYPAAANEALRVEVVWAVGRLSSALSAAHRPTVRAWLQALTPPLGDPVRLAFLVARRRIDPTAVPYQDLLAAVEGALYPAQESNAITWMEKELAEERPARLILARRAIDDAMRTGRSRGMASAGAVMIKWRSASADMIPIIAATLHDLPDIAESALHLLAAAGEVSRPYLEDIAAKVGEPGRTGALAAWALARLGDERALPMAVRSLRGQPDIYPIGGSQYTDRFYWLTQDPGIAEVLTPLTAFADRIVPALRQRLQRDDKPPVAHQFGDVVIAYGAAAAGAVPEFTAMLGTDRHRTACRVLAALGPAATAARDRLVQCAAGEGFDASQAAWALFRVTGDPQPFLDTTDVWGGRFDIMTAARSLADFGPLAIRFRDRIELLLHERQSGRADWTTVELAHAHFRITGEPVLCTDAFDKALDLLRRKQQPPVTRQVLRYLPELGPATVRFEPLLRQVIEQDERLIYSGGWRAIAEDDEARALAAAALSAMAH</sequence>
<reference evidence="2" key="1">
    <citation type="journal article" date="2019" name="Int. J. Syst. Evol. Microbiol.">
        <title>The Global Catalogue of Microorganisms (GCM) 10K type strain sequencing project: providing services to taxonomists for standard genome sequencing and annotation.</title>
        <authorList>
            <consortium name="The Broad Institute Genomics Platform"/>
            <consortium name="The Broad Institute Genome Sequencing Center for Infectious Disease"/>
            <person name="Wu L."/>
            <person name="Ma J."/>
        </authorList>
    </citation>
    <scope>NUCLEOTIDE SEQUENCE [LARGE SCALE GENOMIC DNA]</scope>
    <source>
        <strain evidence="2">CGMCC 4.7289</strain>
    </source>
</reference>
<protein>
    <recommendedName>
        <fullName evidence="3">HEAT repeat domain-containing protein</fullName>
    </recommendedName>
</protein>
<comment type="caution">
    <text evidence="1">The sequence shown here is derived from an EMBL/GenBank/DDBJ whole genome shotgun (WGS) entry which is preliminary data.</text>
</comment>